<comment type="pathway">
    <text evidence="2">Lipid metabolism; sphingolipid metabolism.</text>
</comment>
<keyword evidence="15 16" id="KW-0472">Membrane</keyword>
<evidence type="ECO:0000256" key="1">
    <source>
        <dbReference type="ARBA" id="ARBA00004141"/>
    </source>
</evidence>
<dbReference type="SUPFAM" id="SSF55856">
    <property type="entry name" value="Cytochrome b5-like heme/steroid binding domain"/>
    <property type="match status" value="1"/>
</dbReference>
<dbReference type="Pfam" id="PF00173">
    <property type="entry name" value="Cyt-b5"/>
    <property type="match status" value="1"/>
</dbReference>
<dbReference type="EMBL" id="MU854528">
    <property type="protein sequence ID" value="KAK4033471.1"/>
    <property type="molecule type" value="Genomic_DNA"/>
</dbReference>
<evidence type="ECO:0000313" key="19">
    <source>
        <dbReference type="Proteomes" id="UP001303115"/>
    </source>
</evidence>
<gene>
    <name evidence="18" type="ORF">C8A01DRAFT_40073</name>
</gene>
<dbReference type="Pfam" id="PF00487">
    <property type="entry name" value="FA_desaturase"/>
    <property type="match status" value="1"/>
</dbReference>
<dbReference type="Gene3D" id="3.10.120.10">
    <property type="entry name" value="Cytochrome b5-like heme/steroid binding domain"/>
    <property type="match status" value="1"/>
</dbReference>
<dbReference type="PIRSF" id="PIRSF015921">
    <property type="entry name" value="FA_sphinglp_des"/>
    <property type="match status" value="1"/>
</dbReference>
<evidence type="ECO:0000256" key="14">
    <source>
        <dbReference type="ARBA" id="ARBA00023098"/>
    </source>
</evidence>
<evidence type="ECO:0000256" key="9">
    <source>
        <dbReference type="ARBA" id="ARBA00022723"/>
    </source>
</evidence>
<evidence type="ECO:0000259" key="17">
    <source>
        <dbReference type="PROSITE" id="PS50255"/>
    </source>
</evidence>
<evidence type="ECO:0000256" key="13">
    <source>
        <dbReference type="ARBA" id="ARBA00023004"/>
    </source>
</evidence>
<comment type="caution">
    <text evidence="18">The sequence shown here is derived from an EMBL/GenBank/DDBJ whole genome shotgun (WGS) entry which is preliminary data.</text>
</comment>
<evidence type="ECO:0000256" key="16">
    <source>
        <dbReference type="SAM" id="Phobius"/>
    </source>
</evidence>
<dbReference type="InterPro" id="IPR001199">
    <property type="entry name" value="Cyt_B5-like_heme/steroid-bd"/>
</dbReference>
<dbReference type="CDD" id="cd03506">
    <property type="entry name" value="Delta6-FADS-like"/>
    <property type="match status" value="1"/>
</dbReference>
<comment type="subcellular location">
    <subcellularLocation>
        <location evidence="1">Membrane</location>
        <topology evidence="1">Multi-pass membrane protein</topology>
    </subcellularLocation>
</comment>
<evidence type="ECO:0000256" key="15">
    <source>
        <dbReference type="ARBA" id="ARBA00023136"/>
    </source>
</evidence>
<reference evidence="19" key="1">
    <citation type="journal article" date="2023" name="Mol. Phylogenet. Evol.">
        <title>Genome-scale phylogeny and comparative genomics of the fungal order Sordariales.</title>
        <authorList>
            <person name="Hensen N."/>
            <person name="Bonometti L."/>
            <person name="Westerberg I."/>
            <person name="Brannstrom I.O."/>
            <person name="Guillou S."/>
            <person name="Cros-Aarteil S."/>
            <person name="Calhoun S."/>
            <person name="Haridas S."/>
            <person name="Kuo A."/>
            <person name="Mondo S."/>
            <person name="Pangilinan J."/>
            <person name="Riley R."/>
            <person name="LaButti K."/>
            <person name="Andreopoulos B."/>
            <person name="Lipzen A."/>
            <person name="Chen C."/>
            <person name="Yan M."/>
            <person name="Daum C."/>
            <person name="Ng V."/>
            <person name="Clum A."/>
            <person name="Steindorff A."/>
            <person name="Ohm R.A."/>
            <person name="Martin F."/>
            <person name="Silar P."/>
            <person name="Natvig D.O."/>
            <person name="Lalanne C."/>
            <person name="Gautier V."/>
            <person name="Ament-Velasquez S.L."/>
            <person name="Kruys A."/>
            <person name="Hutchinson M.I."/>
            <person name="Powell A.J."/>
            <person name="Barry K."/>
            <person name="Miller A.N."/>
            <person name="Grigoriev I.V."/>
            <person name="Debuchy R."/>
            <person name="Gladieux P."/>
            <person name="Hiltunen Thoren M."/>
            <person name="Johannesson H."/>
        </authorList>
    </citation>
    <scope>NUCLEOTIDE SEQUENCE [LARGE SCALE GENOMIC DNA]</scope>
    <source>
        <strain evidence="19">CBS 284.82</strain>
    </source>
</reference>
<evidence type="ECO:0000256" key="4">
    <source>
        <dbReference type="ARBA" id="ARBA00009295"/>
    </source>
</evidence>
<dbReference type="InterPro" id="IPR005804">
    <property type="entry name" value="FA_desaturase_dom"/>
</dbReference>
<sequence>MKRDGILSAAAVDDLIADGHVIVIFEDFVLKLDSWLGKHPGGRLAILHMVGKDATDEIKAYHMPATWKTMKTFRIGRKAPGIWTNKTPPIRGGIYQKQQATTPPPPSAPASLAGSLFSSPNSSLTSVSSVDSLWHDSADPTAAGKKVFAGDAAAYTDWAENQEIDKDNEGYPSLDPAVQQDIAQKYRALHQRVHDEGFYNCPYLEYGKEVARYALLFGASMLALRHGWYVTSAFFLGLFWHQIMFTAHDAAHGAITGSFEVDSLIAMFIADFCCGLSIGWWKSSHNVHHLVTNHPEHDPDIQNVPLFATSPSFFRSIHSSYYDFTFAWDAVANFMVPYQKYTYYPIMCIARFNLYLLSWLHVLSAKSASLGSSKAWWIRPVEIASMSCYWYLFGYLLLWRTLPTWTIRVVFVLVSHVVTMPLHVQITLSHWGMSTAELGEGESFAQRQLRTTMDVDCPPWMDYVHGGLQFQAVHHLFPRVPRHNLRRLQVLVREFCQTTGIPYTLLGFVDGNSKVLGRLEEVGEQVKHLIDCQKFMAVTGASGLH</sequence>
<dbReference type="GO" id="GO:0016020">
    <property type="term" value="C:membrane"/>
    <property type="evidence" value="ECO:0007669"/>
    <property type="project" value="UniProtKB-SubCell"/>
</dbReference>
<dbReference type="Proteomes" id="UP001303115">
    <property type="component" value="Unassembled WGS sequence"/>
</dbReference>
<proteinExistence type="inferred from homology"/>
<keyword evidence="9" id="KW-0479">Metal-binding</keyword>
<keyword evidence="19" id="KW-1185">Reference proteome</keyword>
<dbReference type="PANTHER" id="PTHR19353">
    <property type="entry name" value="FATTY ACID DESATURASE 2"/>
    <property type="match status" value="1"/>
</dbReference>
<keyword evidence="13" id="KW-0408">Iron</keyword>
<evidence type="ECO:0000256" key="6">
    <source>
        <dbReference type="ARBA" id="ARBA00016939"/>
    </source>
</evidence>
<accession>A0AAN6PBS5</accession>
<keyword evidence="12" id="KW-0560">Oxidoreductase</keyword>
<dbReference type="PANTHER" id="PTHR19353:SF30">
    <property type="entry name" value="DELTA 8-(E)-SPHINGOLIPID DESATURASE"/>
    <property type="match status" value="1"/>
</dbReference>
<dbReference type="SMART" id="SM01117">
    <property type="entry name" value="Cyt-b5"/>
    <property type="match status" value="1"/>
</dbReference>
<feature type="domain" description="Cytochrome b5 heme-binding" evidence="17">
    <location>
        <begin position="23"/>
        <end position="79"/>
    </location>
</feature>
<dbReference type="InterPro" id="IPR012171">
    <property type="entry name" value="Fatty_acid_desaturase"/>
</dbReference>
<feature type="transmembrane region" description="Helical" evidence="16">
    <location>
        <begin position="376"/>
        <end position="399"/>
    </location>
</feature>
<dbReference type="EC" id="1.14.19.18" evidence="5"/>
<keyword evidence="7" id="KW-0349">Heme</keyword>
<evidence type="ECO:0000256" key="7">
    <source>
        <dbReference type="ARBA" id="ARBA00022617"/>
    </source>
</evidence>
<evidence type="ECO:0000256" key="5">
    <source>
        <dbReference type="ARBA" id="ARBA00012019"/>
    </source>
</evidence>
<comment type="pathway">
    <text evidence="3">Sphingolipid metabolism.</text>
</comment>
<feature type="transmembrane region" description="Helical" evidence="16">
    <location>
        <begin position="261"/>
        <end position="281"/>
    </location>
</feature>
<evidence type="ECO:0000256" key="12">
    <source>
        <dbReference type="ARBA" id="ARBA00023002"/>
    </source>
</evidence>
<keyword evidence="14" id="KW-0443">Lipid metabolism</keyword>
<dbReference type="AlphaFoldDB" id="A0AAN6PBS5"/>
<dbReference type="PROSITE" id="PS50255">
    <property type="entry name" value="CYTOCHROME_B5_2"/>
    <property type="match status" value="1"/>
</dbReference>
<evidence type="ECO:0000256" key="3">
    <source>
        <dbReference type="ARBA" id="ARBA00004991"/>
    </source>
</evidence>
<keyword evidence="11 16" id="KW-1133">Transmembrane helix</keyword>
<evidence type="ECO:0000313" key="18">
    <source>
        <dbReference type="EMBL" id="KAK4033471.1"/>
    </source>
</evidence>
<keyword evidence="8 16" id="KW-0812">Transmembrane</keyword>
<comment type="similarity">
    <text evidence="4">Belongs to the fatty acid desaturase type 1 family.</text>
</comment>
<keyword evidence="10" id="KW-0746">Sphingolipid metabolism</keyword>
<protein>
    <recommendedName>
        <fullName evidence="6">Delta 8-(E)-sphingolipid desaturase</fullName>
        <ecNumber evidence="5">1.14.19.18</ecNumber>
    </recommendedName>
</protein>
<feature type="transmembrane region" description="Helical" evidence="16">
    <location>
        <begin position="343"/>
        <end position="364"/>
    </location>
</feature>
<dbReference type="GO" id="GO:0016717">
    <property type="term" value="F:oxidoreductase activity, acting on paired donors, with oxidation of a pair of donors resulting in the reduction of molecular oxygen to two molecules of water"/>
    <property type="evidence" value="ECO:0007669"/>
    <property type="project" value="TreeGrafter"/>
</dbReference>
<evidence type="ECO:0000256" key="2">
    <source>
        <dbReference type="ARBA" id="ARBA00004760"/>
    </source>
</evidence>
<evidence type="ECO:0000256" key="11">
    <source>
        <dbReference type="ARBA" id="ARBA00022989"/>
    </source>
</evidence>
<evidence type="ECO:0000256" key="8">
    <source>
        <dbReference type="ARBA" id="ARBA00022692"/>
    </source>
</evidence>
<dbReference type="InterPro" id="IPR036400">
    <property type="entry name" value="Cyt_B5-like_heme/steroid_sf"/>
</dbReference>
<evidence type="ECO:0000256" key="10">
    <source>
        <dbReference type="ARBA" id="ARBA00022919"/>
    </source>
</evidence>
<feature type="transmembrane region" description="Helical" evidence="16">
    <location>
        <begin position="405"/>
        <end position="424"/>
    </location>
</feature>
<dbReference type="GO" id="GO:0006665">
    <property type="term" value="P:sphingolipid metabolic process"/>
    <property type="evidence" value="ECO:0007669"/>
    <property type="project" value="UniProtKB-KW"/>
</dbReference>
<feature type="transmembrane region" description="Helical" evidence="16">
    <location>
        <begin position="213"/>
        <end position="240"/>
    </location>
</feature>
<dbReference type="GO" id="GO:0046872">
    <property type="term" value="F:metal ion binding"/>
    <property type="evidence" value="ECO:0007669"/>
    <property type="project" value="UniProtKB-KW"/>
</dbReference>
<name>A0AAN6PBS5_9PEZI</name>
<organism evidence="18 19">
    <name type="scientific">Parachaetomium inaequale</name>
    <dbReference type="NCBI Taxonomy" id="2588326"/>
    <lineage>
        <taxon>Eukaryota</taxon>
        <taxon>Fungi</taxon>
        <taxon>Dikarya</taxon>
        <taxon>Ascomycota</taxon>
        <taxon>Pezizomycotina</taxon>
        <taxon>Sordariomycetes</taxon>
        <taxon>Sordariomycetidae</taxon>
        <taxon>Sordariales</taxon>
        <taxon>Chaetomiaceae</taxon>
        <taxon>Parachaetomium</taxon>
    </lineage>
</organism>